<reference evidence="4" key="2">
    <citation type="submission" date="2023-06" db="EMBL/GenBank/DDBJ databases">
        <authorList>
            <person name="Ma L."/>
            <person name="Liu K.-W."/>
            <person name="Li Z."/>
            <person name="Hsiao Y.-Y."/>
            <person name="Qi Y."/>
            <person name="Fu T."/>
            <person name="Tang G."/>
            <person name="Zhang D."/>
            <person name="Sun W.-H."/>
            <person name="Liu D.-K."/>
            <person name="Li Y."/>
            <person name="Chen G.-Z."/>
            <person name="Liu X.-D."/>
            <person name="Liao X.-Y."/>
            <person name="Jiang Y.-T."/>
            <person name="Yu X."/>
            <person name="Hao Y."/>
            <person name="Huang J."/>
            <person name="Zhao X.-W."/>
            <person name="Ke S."/>
            <person name="Chen Y.-Y."/>
            <person name="Wu W.-L."/>
            <person name="Hsu J.-L."/>
            <person name="Lin Y.-F."/>
            <person name="Huang M.-D."/>
            <person name="Li C.-Y."/>
            <person name="Huang L."/>
            <person name="Wang Z.-W."/>
            <person name="Zhao X."/>
            <person name="Zhong W.-Y."/>
            <person name="Peng D.-H."/>
            <person name="Ahmad S."/>
            <person name="Lan S."/>
            <person name="Zhang J.-S."/>
            <person name="Tsai W.-C."/>
            <person name="Van De Peer Y."/>
            <person name="Liu Z.-J."/>
        </authorList>
    </citation>
    <scope>NUCLEOTIDE SEQUENCE</scope>
    <source>
        <strain evidence="4">CP</strain>
        <tissue evidence="4">Leaves</tissue>
    </source>
</reference>
<dbReference type="InterPro" id="IPR000719">
    <property type="entry name" value="Prot_kinase_dom"/>
</dbReference>
<evidence type="ECO:0000313" key="5">
    <source>
        <dbReference type="Proteomes" id="UP001180020"/>
    </source>
</evidence>
<dbReference type="InterPro" id="IPR011009">
    <property type="entry name" value="Kinase-like_dom_sf"/>
</dbReference>
<keyword evidence="5" id="KW-1185">Reference proteome</keyword>
<proteinExistence type="predicted"/>
<dbReference type="EMBL" id="JAUJYO010000013">
    <property type="protein sequence ID" value="KAK1299837.1"/>
    <property type="molecule type" value="Genomic_DNA"/>
</dbReference>
<feature type="domain" description="Protein kinase" evidence="3">
    <location>
        <begin position="1"/>
        <end position="144"/>
    </location>
</feature>
<dbReference type="GO" id="GO:0004672">
    <property type="term" value="F:protein kinase activity"/>
    <property type="evidence" value="ECO:0007669"/>
    <property type="project" value="InterPro"/>
</dbReference>
<name>A0AAV9DG19_ACOCL</name>
<comment type="caution">
    <text evidence="4">The sequence shown here is derived from an EMBL/GenBank/DDBJ whole genome shotgun (WGS) entry which is preliminary data.</text>
</comment>
<dbReference type="PROSITE" id="PS50011">
    <property type="entry name" value="PROTEIN_KINASE_DOM"/>
    <property type="match status" value="1"/>
</dbReference>
<accession>A0AAV9DG19</accession>
<keyword evidence="1" id="KW-0547">Nucleotide-binding</keyword>
<evidence type="ECO:0000256" key="2">
    <source>
        <dbReference type="ARBA" id="ARBA00022840"/>
    </source>
</evidence>
<keyword evidence="2" id="KW-0067">ATP-binding</keyword>
<keyword evidence="4" id="KW-0675">Receptor</keyword>
<dbReference type="InterPro" id="IPR050528">
    <property type="entry name" value="L-type_Lectin-RKs"/>
</dbReference>
<dbReference type="PANTHER" id="PTHR27007">
    <property type="match status" value="1"/>
</dbReference>
<organism evidence="4 5">
    <name type="scientific">Acorus calamus</name>
    <name type="common">Sweet flag</name>
    <dbReference type="NCBI Taxonomy" id="4465"/>
    <lineage>
        <taxon>Eukaryota</taxon>
        <taxon>Viridiplantae</taxon>
        <taxon>Streptophyta</taxon>
        <taxon>Embryophyta</taxon>
        <taxon>Tracheophyta</taxon>
        <taxon>Spermatophyta</taxon>
        <taxon>Magnoliopsida</taxon>
        <taxon>Liliopsida</taxon>
        <taxon>Acoraceae</taxon>
        <taxon>Acorus</taxon>
    </lineage>
</organism>
<evidence type="ECO:0000313" key="4">
    <source>
        <dbReference type="EMBL" id="KAK1299837.1"/>
    </source>
</evidence>
<dbReference type="Proteomes" id="UP001180020">
    <property type="component" value="Unassembled WGS sequence"/>
</dbReference>
<evidence type="ECO:0000259" key="3">
    <source>
        <dbReference type="PROSITE" id="PS50011"/>
    </source>
</evidence>
<dbReference type="Gene3D" id="1.10.510.10">
    <property type="entry name" value="Transferase(Phosphotransferase) domain 1"/>
    <property type="match status" value="1"/>
</dbReference>
<reference evidence="4" key="1">
    <citation type="journal article" date="2023" name="Nat. Commun.">
        <title>Diploid and tetraploid genomes of Acorus and the evolution of monocots.</title>
        <authorList>
            <person name="Ma L."/>
            <person name="Liu K.W."/>
            <person name="Li Z."/>
            <person name="Hsiao Y.Y."/>
            <person name="Qi Y."/>
            <person name="Fu T."/>
            <person name="Tang G.D."/>
            <person name="Zhang D."/>
            <person name="Sun W.H."/>
            <person name="Liu D.K."/>
            <person name="Li Y."/>
            <person name="Chen G.Z."/>
            <person name="Liu X.D."/>
            <person name="Liao X.Y."/>
            <person name="Jiang Y.T."/>
            <person name="Yu X."/>
            <person name="Hao Y."/>
            <person name="Huang J."/>
            <person name="Zhao X.W."/>
            <person name="Ke S."/>
            <person name="Chen Y.Y."/>
            <person name="Wu W.L."/>
            <person name="Hsu J.L."/>
            <person name="Lin Y.F."/>
            <person name="Huang M.D."/>
            <person name="Li C.Y."/>
            <person name="Huang L."/>
            <person name="Wang Z.W."/>
            <person name="Zhao X."/>
            <person name="Zhong W.Y."/>
            <person name="Peng D.H."/>
            <person name="Ahmad S."/>
            <person name="Lan S."/>
            <person name="Zhang J.S."/>
            <person name="Tsai W.C."/>
            <person name="Van de Peer Y."/>
            <person name="Liu Z.J."/>
        </authorList>
    </citation>
    <scope>NUCLEOTIDE SEQUENCE</scope>
    <source>
        <strain evidence="4">CP</strain>
    </source>
</reference>
<keyword evidence="4" id="KW-0418">Kinase</keyword>
<protein>
    <submittedName>
        <fullName evidence="4">L-type lectin-domain containing receptor kinase IV.1</fullName>
    </submittedName>
</protein>
<dbReference type="GO" id="GO:0005524">
    <property type="term" value="F:ATP binding"/>
    <property type="evidence" value="ECO:0007669"/>
    <property type="project" value="UniProtKB-KW"/>
</dbReference>
<dbReference type="SUPFAM" id="SSF56112">
    <property type="entry name" value="Protein kinase-like (PK-like)"/>
    <property type="match status" value="1"/>
</dbReference>
<gene>
    <name evidence="4" type="primary">LECRK41</name>
    <name evidence="4" type="ORF">QJS10_CPB13g00757</name>
</gene>
<evidence type="ECO:0000256" key="1">
    <source>
        <dbReference type="ARBA" id="ARBA00022741"/>
    </source>
</evidence>
<dbReference type="AlphaFoldDB" id="A0AAV9DG19"/>
<sequence>MNGRLGDFGLARLYDHGTGPQTTHVVGTLGYIAPELYQTGKGDGDGDSRREIGGKYTVEEVELVLKLGLLCTHVIPSARPSMRQVMQFLDRDVELPDLSPDYMNVGKPHMEGYQGFNDFFVSYATSSDQAFFHSSTDEMSVLSG</sequence>
<keyword evidence="4" id="KW-0808">Transferase</keyword>